<evidence type="ECO:0000313" key="2">
    <source>
        <dbReference type="Proteomes" id="UP001162501"/>
    </source>
</evidence>
<reference evidence="1" key="2">
    <citation type="submission" date="2025-03" db="EMBL/GenBank/DDBJ databases">
        <authorList>
            <consortium name="ELIXIR-Norway"/>
            <consortium name="Elixir Norway"/>
        </authorList>
    </citation>
    <scope>NUCLEOTIDE SEQUENCE</scope>
</reference>
<proteinExistence type="predicted"/>
<dbReference type="EMBL" id="OX596088">
    <property type="protein sequence ID" value="CAN0518028.1"/>
    <property type="molecule type" value="Genomic_DNA"/>
</dbReference>
<sequence>MPSSLSSIVSSFDLKSETSSSFFPLNTWRSRKVLNRPNVTTVASRGKGRPEERERDGGAASWWSCQNTRLSVQSAVVCGCSWVVGSVRGRMRVLTVCRFNPLTYAGAHGLLVQSVDRCGRSSWLLR</sequence>
<gene>
    <name evidence="1" type="ORF">MRATA1EN22A_LOCUS23688</name>
</gene>
<accession>A0AC59ZVP0</accession>
<organism evidence="1 2">
    <name type="scientific">Rangifer tarandus platyrhynchus</name>
    <name type="common">Svalbard reindeer</name>
    <dbReference type="NCBI Taxonomy" id="3082113"/>
    <lineage>
        <taxon>Eukaryota</taxon>
        <taxon>Metazoa</taxon>
        <taxon>Chordata</taxon>
        <taxon>Craniata</taxon>
        <taxon>Vertebrata</taxon>
        <taxon>Euteleostomi</taxon>
        <taxon>Mammalia</taxon>
        <taxon>Eutheria</taxon>
        <taxon>Laurasiatheria</taxon>
        <taxon>Artiodactyla</taxon>
        <taxon>Ruminantia</taxon>
        <taxon>Pecora</taxon>
        <taxon>Cervidae</taxon>
        <taxon>Odocoileinae</taxon>
        <taxon>Rangifer</taxon>
    </lineage>
</organism>
<protein>
    <submittedName>
        <fullName evidence="1">Uncharacterized protein</fullName>
    </submittedName>
</protein>
<name>A0AC59ZVP0_RANTA</name>
<dbReference type="Proteomes" id="UP001162501">
    <property type="component" value="Chromosome 4"/>
</dbReference>
<reference evidence="1" key="1">
    <citation type="submission" date="2023-05" db="EMBL/GenBank/DDBJ databases">
        <authorList>
            <consortium name="ELIXIR-Norway"/>
        </authorList>
    </citation>
    <scope>NUCLEOTIDE SEQUENCE</scope>
</reference>
<evidence type="ECO:0000313" key="1">
    <source>
        <dbReference type="EMBL" id="CAN0518028.1"/>
    </source>
</evidence>